<sequence>MANKRRATADSDSEDQLQDSQPAKRARTNDDDSESEPEIAQPRREKANGKGKGKATRRNDDESDDDMPQPMAGDNEEEEKLFEEKHGEAIRAALDAKRKVQGGIAEFGIIEHVEMIDFMCHKFLTFTFGPQINFVIGHNGSGKSAVLSAITVALGGKANSTGRGNGLKSFIREGQEVSQVTITLKNQGEEAYKPKEYGKSIVIIRRFSKKGTPTWRIQSKDGKTVSTKKDELAAICDHMNIQVDNPMNVLTQGTQFLSASAPTDKYKFFLRGTQLSQLCEEYDTCLENIQQTSKVLNQKREAIPELKRVFKEAKVRFEESSKAREQHRKAHELNNELAWSHVATKQEEMTKRIQEVAKAANRITKLEREVEKANV</sequence>
<dbReference type="GO" id="GO:0003684">
    <property type="term" value="F:damaged DNA binding"/>
    <property type="evidence" value="ECO:0007669"/>
    <property type="project" value="TreeGrafter"/>
</dbReference>
<dbReference type="GO" id="GO:0005524">
    <property type="term" value="F:ATP binding"/>
    <property type="evidence" value="ECO:0007669"/>
    <property type="project" value="UniProtKB-KW"/>
</dbReference>
<evidence type="ECO:0000256" key="9">
    <source>
        <dbReference type="ARBA" id="ARBA00023172"/>
    </source>
</evidence>
<dbReference type="SUPFAM" id="SSF52540">
    <property type="entry name" value="P-loop containing nucleoside triphosphate hydrolases"/>
    <property type="match status" value="1"/>
</dbReference>
<feature type="domain" description="Rad50/SbcC-type AAA" evidence="13">
    <location>
        <begin position="113"/>
        <end position="337"/>
    </location>
</feature>
<dbReference type="GO" id="GO:0016887">
    <property type="term" value="F:ATP hydrolysis activity"/>
    <property type="evidence" value="ECO:0007669"/>
    <property type="project" value="InterPro"/>
</dbReference>
<evidence type="ECO:0000256" key="2">
    <source>
        <dbReference type="ARBA" id="ARBA00004286"/>
    </source>
</evidence>
<dbReference type="AlphaFoldDB" id="A0A167UQX3"/>
<dbReference type="InterPro" id="IPR038729">
    <property type="entry name" value="Rad50/SbcC_AAA"/>
</dbReference>
<evidence type="ECO:0000256" key="12">
    <source>
        <dbReference type="SAM" id="MobiDB-lite"/>
    </source>
</evidence>
<keyword evidence="9" id="KW-0233">DNA recombination</keyword>
<accession>A0A167UQX3</accession>
<keyword evidence="5" id="KW-0547">Nucleotide-binding</keyword>
<evidence type="ECO:0000256" key="10">
    <source>
        <dbReference type="ARBA" id="ARBA00023204"/>
    </source>
</evidence>
<evidence type="ECO:0000259" key="13">
    <source>
        <dbReference type="Pfam" id="PF13476"/>
    </source>
</evidence>
<dbReference type="Pfam" id="PF13476">
    <property type="entry name" value="AAA_23"/>
    <property type="match status" value="1"/>
</dbReference>
<reference evidence="14 15" key="1">
    <citation type="journal article" date="2016" name="Mol. Biol. Evol.">
        <title>Comparative Genomics of Early-Diverging Mushroom-Forming Fungi Provides Insights into the Origins of Lignocellulose Decay Capabilities.</title>
        <authorList>
            <person name="Nagy L.G."/>
            <person name="Riley R."/>
            <person name="Tritt A."/>
            <person name="Adam C."/>
            <person name="Daum C."/>
            <person name="Floudas D."/>
            <person name="Sun H."/>
            <person name="Yadav J.S."/>
            <person name="Pangilinan J."/>
            <person name="Larsson K.H."/>
            <person name="Matsuura K."/>
            <person name="Barry K."/>
            <person name="Labutti K."/>
            <person name="Kuo R."/>
            <person name="Ohm R.A."/>
            <person name="Bhattacharya S.S."/>
            <person name="Shirouzu T."/>
            <person name="Yoshinaga Y."/>
            <person name="Martin F.M."/>
            <person name="Grigoriev I.V."/>
            <person name="Hibbett D.S."/>
        </authorList>
    </citation>
    <scope>NUCLEOTIDE SEQUENCE [LARGE SCALE GENOMIC DNA]</scope>
    <source>
        <strain evidence="14 15">CBS 109695</strain>
    </source>
</reference>
<dbReference type="GO" id="GO:0035861">
    <property type="term" value="C:site of double-strand break"/>
    <property type="evidence" value="ECO:0007669"/>
    <property type="project" value="TreeGrafter"/>
</dbReference>
<dbReference type="GO" id="GO:0030915">
    <property type="term" value="C:Smc5-Smc6 complex"/>
    <property type="evidence" value="ECO:0007669"/>
    <property type="project" value="TreeGrafter"/>
</dbReference>
<evidence type="ECO:0000256" key="7">
    <source>
        <dbReference type="ARBA" id="ARBA00022840"/>
    </source>
</evidence>
<dbReference type="GO" id="GO:0000724">
    <property type="term" value="P:double-strand break repair via homologous recombination"/>
    <property type="evidence" value="ECO:0007669"/>
    <property type="project" value="TreeGrafter"/>
</dbReference>
<evidence type="ECO:0000256" key="6">
    <source>
        <dbReference type="ARBA" id="ARBA00022763"/>
    </source>
</evidence>
<dbReference type="PANTHER" id="PTHR19306:SF6">
    <property type="entry name" value="STRUCTURAL MAINTENANCE OF CHROMOSOMES PROTEIN 6"/>
    <property type="match status" value="1"/>
</dbReference>
<dbReference type="InterPro" id="IPR027417">
    <property type="entry name" value="P-loop_NTPase"/>
</dbReference>
<keyword evidence="4" id="KW-0158">Chromosome</keyword>
<proteinExistence type="inferred from homology"/>
<protein>
    <submittedName>
        <fullName evidence="14">P-loop containing nucleoside triphosphate hydrolase protein</fullName>
    </submittedName>
</protein>
<keyword evidence="10" id="KW-0234">DNA repair</keyword>
<keyword evidence="15" id="KW-1185">Reference proteome</keyword>
<dbReference type="PANTHER" id="PTHR19306">
    <property type="entry name" value="STRUCTURAL MAINTENANCE OF CHROMOSOMES 5,6 SMC5, SMC6"/>
    <property type="match status" value="1"/>
</dbReference>
<evidence type="ECO:0000313" key="15">
    <source>
        <dbReference type="Proteomes" id="UP000076532"/>
    </source>
</evidence>
<feature type="region of interest" description="Disordered" evidence="12">
    <location>
        <begin position="1"/>
        <end position="83"/>
    </location>
</feature>
<gene>
    <name evidence="14" type="ORF">FIBSPDRAFT_767838</name>
</gene>
<keyword evidence="7" id="KW-0067">ATP-binding</keyword>
<dbReference type="EMBL" id="KV417948">
    <property type="protein sequence ID" value="KZP04197.1"/>
    <property type="molecule type" value="Genomic_DNA"/>
</dbReference>
<keyword evidence="8" id="KW-0175">Coiled coil</keyword>
<organism evidence="14 15">
    <name type="scientific">Athelia psychrophila</name>
    <dbReference type="NCBI Taxonomy" id="1759441"/>
    <lineage>
        <taxon>Eukaryota</taxon>
        <taxon>Fungi</taxon>
        <taxon>Dikarya</taxon>
        <taxon>Basidiomycota</taxon>
        <taxon>Agaricomycotina</taxon>
        <taxon>Agaricomycetes</taxon>
        <taxon>Agaricomycetidae</taxon>
        <taxon>Atheliales</taxon>
        <taxon>Atheliaceae</taxon>
        <taxon>Athelia</taxon>
    </lineage>
</organism>
<evidence type="ECO:0000256" key="4">
    <source>
        <dbReference type="ARBA" id="ARBA00022454"/>
    </source>
</evidence>
<keyword evidence="6" id="KW-0227">DNA damage</keyword>
<dbReference type="Proteomes" id="UP000076532">
    <property type="component" value="Unassembled WGS sequence"/>
</dbReference>
<evidence type="ECO:0000256" key="8">
    <source>
        <dbReference type="ARBA" id="ARBA00023054"/>
    </source>
</evidence>
<evidence type="ECO:0000256" key="3">
    <source>
        <dbReference type="ARBA" id="ARBA00006793"/>
    </source>
</evidence>
<keyword evidence="11" id="KW-0539">Nucleus</keyword>
<evidence type="ECO:0000256" key="1">
    <source>
        <dbReference type="ARBA" id="ARBA00004123"/>
    </source>
</evidence>
<evidence type="ECO:0000256" key="5">
    <source>
        <dbReference type="ARBA" id="ARBA00022741"/>
    </source>
</evidence>
<comment type="similarity">
    <text evidence="3">Belongs to the SMC family. SMC6 subfamily.</text>
</comment>
<dbReference type="Gene3D" id="3.40.50.300">
    <property type="entry name" value="P-loop containing nucleotide triphosphate hydrolases"/>
    <property type="match status" value="1"/>
</dbReference>
<dbReference type="GO" id="GO:0003697">
    <property type="term" value="F:single-stranded DNA binding"/>
    <property type="evidence" value="ECO:0007669"/>
    <property type="project" value="TreeGrafter"/>
</dbReference>
<keyword evidence="14" id="KW-0378">Hydrolase</keyword>
<dbReference type="OrthoDB" id="10072614at2759"/>
<evidence type="ECO:0000256" key="11">
    <source>
        <dbReference type="ARBA" id="ARBA00023242"/>
    </source>
</evidence>
<evidence type="ECO:0000313" key="14">
    <source>
        <dbReference type="EMBL" id="KZP04197.1"/>
    </source>
</evidence>
<comment type="subcellular location">
    <subcellularLocation>
        <location evidence="2">Chromosome</location>
    </subcellularLocation>
    <subcellularLocation>
        <location evidence="1">Nucleus</location>
    </subcellularLocation>
</comment>
<dbReference type="GO" id="GO:0005634">
    <property type="term" value="C:nucleus"/>
    <property type="evidence" value="ECO:0007669"/>
    <property type="project" value="UniProtKB-SubCell"/>
</dbReference>
<dbReference type="STRING" id="436010.A0A167UQX3"/>
<name>A0A167UQX3_9AGAM</name>